<dbReference type="InterPro" id="IPR012677">
    <property type="entry name" value="Nucleotide-bd_a/b_plait_sf"/>
</dbReference>
<dbReference type="InterPro" id="IPR039515">
    <property type="entry name" value="NOT4_mRING-HC-C4C4"/>
</dbReference>
<keyword evidence="1" id="KW-0863">Zinc-finger</keyword>
<keyword evidence="1" id="KW-0479">Metal-binding</keyword>
<feature type="region of interest" description="Disordered" evidence="3">
    <location>
        <begin position="320"/>
        <end position="424"/>
    </location>
</feature>
<dbReference type="GO" id="GO:0030014">
    <property type="term" value="C:CCR4-NOT complex"/>
    <property type="evidence" value="ECO:0007669"/>
    <property type="project" value="InterPro"/>
</dbReference>
<accession>A0AAE2D0B7</accession>
<organism evidence="7 8">
    <name type="scientific">Sesamum alatum</name>
    <dbReference type="NCBI Taxonomy" id="300844"/>
    <lineage>
        <taxon>Eukaryota</taxon>
        <taxon>Viridiplantae</taxon>
        <taxon>Streptophyta</taxon>
        <taxon>Embryophyta</taxon>
        <taxon>Tracheophyta</taxon>
        <taxon>Spermatophyta</taxon>
        <taxon>Magnoliopsida</taxon>
        <taxon>eudicotyledons</taxon>
        <taxon>Gunneridae</taxon>
        <taxon>Pentapetalae</taxon>
        <taxon>asterids</taxon>
        <taxon>lamiids</taxon>
        <taxon>Lamiales</taxon>
        <taxon>Pedaliaceae</taxon>
        <taxon>Sesamum</taxon>
    </lineage>
</organism>
<dbReference type="PROSITE" id="PS50102">
    <property type="entry name" value="RRM"/>
    <property type="match status" value="1"/>
</dbReference>
<dbReference type="Gene3D" id="3.30.70.330">
    <property type="match status" value="1"/>
</dbReference>
<keyword evidence="2" id="KW-0694">RNA-binding</keyword>
<feature type="compositionally biased region" description="Polar residues" evidence="3">
    <location>
        <begin position="478"/>
        <end position="507"/>
    </location>
</feature>
<proteinExistence type="predicted"/>
<dbReference type="InterPro" id="IPR039780">
    <property type="entry name" value="Mot2"/>
</dbReference>
<feature type="region of interest" description="Disordered" evidence="3">
    <location>
        <begin position="844"/>
        <end position="867"/>
    </location>
</feature>
<feature type="compositionally biased region" description="Polar residues" evidence="3">
    <location>
        <begin position="344"/>
        <end position="366"/>
    </location>
</feature>
<evidence type="ECO:0000256" key="2">
    <source>
        <dbReference type="PROSITE-ProRule" id="PRU00176"/>
    </source>
</evidence>
<feature type="transmembrane region" description="Helical" evidence="4">
    <location>
        <begin position="47"/>
        <end position="67"/>
    </location>
</feature>
<dbReference type="InterPro" id="IPR001841">
    <property type="entry name" value="Znf_RING"/>
</dbReference>
<dbReference type="GO" id="GO:0003723">
    <property type="term" value="F:RNA binding"/>
    <property type="evidence" value="ECO:0007669"/>
    <property type="project" value="UniProtKB-UniRule"/>
</dbReference>
<feature type="domain" description="RING-type" evidence="5">
    <location>
        <begin position="87"/>
        <end position="135"/>
    </location>
</feature>
<dbReference type="CDD" id="cd12438">
    <property type="entry name" value="RRM_CNOT4"/>
    <property type="match status" value="1"/>
</dbReference>
<comment type="caution">
    <text evidence="7">The sequence shown here is derived from an EMBL/GenBank/DDBJ whole genome shotgun (WGS) entry which is preliminary data.</text>
</comment>
<evidence type="ECO:0000259" key="5">
    <source>
        <dbReference type="PROSITE" id="PS50089"/>
    </source>
</evidence>
<feature type="compositionally biased region" description="Polar residues" evidence="3">
    <location>
        <begin position="758"/>
        <end position="767"/>
    </location>
</feature>
<evidence type="ECO:0000256" key="3">
    <source>
        <dbReference type="SAM" id="MobiDB-lite"/>
    </source>
</evidence>
<dbReference type="InterPro" id="IPR034261">
    <property type="entry name" value="CNOT4_RRM"/>
</dbReference>
<evidence type="ECO:0000256" key="4">
    <source>
        <dbReference type="SAM" id="Phobius"/>
    </source>
</evidence>
<dbReference type="PANTHER" id="PTHR12603:SF36">
    <property type="entry name" value="RNA BINDING (RRM_RBD_RNP MOTIFS) FAMILY PROTEIN"/>
    <property type="match status" value="1"/>
</dbReference>
<dbReference type="InterPro" id="IPR013083">
    <property type="entry name" value="Znf_RING/FYVE/PHD"/>
</dbReference>
<keyword evidence="4" id="KW-0812">Transmembrane</keyword>
<dbReference type="SUPFAM" id="SSF54928">
    <property type="entry name" value="RNA-binding domain, RBD"/>
    <property type="match status" value="1"/>
</dbReference>
<evidence type="ECO:0000259" key="6">
    <source>
        <dbReference type="PROSITE" id="PS50102"/>
    </source>
</evidence>
<gene>
    <name evidence="7" type="ORF">Salat_0448700</name>
</gene>
<dbReference type="Pfam" id="PF00076">
    <property type="entry name" value="RRM_1"/>
    <property type="match status" value="1"/>
</dbReference>
<dbReference type="InterPro" id="IPR035979">
    <property type="entry name" value="RBD_domain_sf"/>
</dbReference>
<dbReference type="CDD" id="cd16618">
    <property type="entry name" value="mRING-HC-C4C4_CNOT4"/>
    <property type="match status" value="1"/>
</dbReference>
<feature type="compositionally biased region" description="Basic and acidic residues" evidence="3">
    <location>
        <begin position="458"/>
        <end position="477"/>
    </location>
</feature>
<dbReference type="GO" id="GO:0016567">
    <property type="term" value="P:protein ubiquitination"/>
    <property type="evidence" value="ECO:0007669"/>
    <property type="project" value="TreeGrafter"/>
</dbReference>
<dbReference type="InterPro" id="IPR000504">
    <property type="entry name" value="RRM_dom"/>
</dbReference>
<feature type="compositionally biased region" description="Polar residues" evidence="3">
    <location>
        <begin position="320"/>
        <end position="332"/>
    </location>
</feature>
<evidence type="ECO:0000256" key="1">
    <source>
        <dbReference type="PROSITE-ProRule" id="PRU00175"/>
    </source>
</evidence>
<dbReference type="FunFam" id="3.30.40.10:FF:000155">
    <property type="entry name" value="RNA binding (RRM/RBD/RNP motifs) family protein"/>
    <property type="match status" value="1"/>
</dbReference>
<reference evidence="7" key="1">
    <citation type="submission" date="2020-06" db="EMBL/GenBank/DDBJ databases">
        <authorList>
            <person name="Li T."/>
            <person name="Hu X."/>
            <person name="Zhang T."/>
            <person name="Song X."/>
            <person name="Zhang H."/>
            <person name="Dai N."/>
            <person name="Sheng W."/>
            <person name="Hou X."/>
            <person name="Wei L."/>
        </authorList>
    </citation>
    <scope>NUCLEOTIDE SEQUENCE</scope>
    <source>
        <strain evidence="7">3651</strain>
        <tissue evidence="7">Leaf</tissue>
    </source>
</reference>
<keyword evidence="4" id="KW-0472">Membrane</keyword>
<dbReference type="SMART" id="SM00361">
    <property type="entry name" value="RRM_1"/>
    <property type="match status" value="1"/>
</dbReference>
<feature type="region of interest" description="Disordered" evidence="3">
    <location>
        <begin position="746"/>
        <end position="767"/>
    </location>
</feature>
<name>A0AAE2D0B7_9LAMI</name>
<dbReference type="EMBL" id="JACGWO010000001">
    <property type="protein sequence ID" value="KAK4441138.1"/>
    <property type="molecule type" value="Genomic_DNA"/>
</dbReference>
<evidence type="ECO:0000313" key="8">
    <source>
        <dbReference type="Proteomes" id="UP001293254"/>
    </source>
</evidence>
<dbReference type="PANTHER" id="PTHR12603">
    <property type="entry name" value="CCR4-NOT TRANSCRIPTION COMPLEX RELATED"/>
    <property type="match status" value="1"/>
</dbReference>
<dbReference type="PROSITE" id="PS50089">
    <property type="entry name" value="ZF_RING_2"/>
    <property type="match status" value="1"/>
</dbReference>
<keyword evidence="4" id="KW-1133">Transmembrane helix</keyword>
<feature type="region of interest" description="Disordered" evidence="3">
    <location>
        <begin position="436"/>
        <end position="510"/>
    </location>
</feature>
<dbReference type="AlphaFoldDB" id="A0AAE2D0B7"/>
<keyword evidence="8" id="KW-1185">Reference proteome</keyword>
<feature type="domain" description="RRM" evidence="6">
    <location>
        <begin position="188"/>
        <end position="274"/>
    </location>
</feature>
<dbReference type="GO" id="GO:0008270">
    <property type="term" value="F:zinc ion binding"/>
    <property type="evidence" value="ECO:0007669"/>
    <property type="project" value="UniProtKB-KW"/>
</dbReference>
<reference evidence="7" key="2">
    <citation type="journal article" date="2024" name="Plant">
        <title>Genomic evolution and insights into agronomic trait innovations of Sesamum species.</title>
        <authorList>
            <person name="Miao H."/>
            <person name="Wang L."/>
            <person name="Qu L."/>
            <person name="Liu H."/>
            <person name="Sun Y."/>
            <person name="Le M."/>
            <person name="Wang Q."/>
            <person name="Wei S."/>
            <person name="Zheng Y."/>
            <person name="Lin W."/>
            <person name="Duan Y."/>
            <person name="Cao H."/>
            <person name="Xiong S."/>
            <person name="Wang X."/>
            <person name="Wei L."/>
            <person name="Li C."/>
            <person name="Ma Q."/>
            <person name="Ju M."/>
            <person name="Zhao R."/>
            <person name="Li G."/>
            <person name="Mu C."/>
            <person name="Tian Q."/>
            <person name="Mei H."/>
            <person name="Zhang T."/>
            <person name="Gao T."/>
            <person name="Zhang H."/>
        </authorList>
    </citation>
    <scope>NUCLEOTIDE SEQUENCE</scope>
    <source>
        <strain evidence="7">3651</strain>
    </source>
</reference>
<dbReference type="InterPro" id="IPR003954">
    <property type="entry name" value="RRM_euk-type"/>
</dbReference>
<sequence>MSSDYPVGGGARGYAARDGAMAPPQRGISGCATAKAGRHTLWSRRSLWLSFSLYICIYISISLFVSYSSISIQSSVATMSDEGEKTCPLCAEEMDLTDQQLKPCKCGYEICVWCWHHIMDMAEKDETEGRCPACRTPYNKEKIVGTTASCERLVSEMNVEKKLKSQKGKNKTSEGRKQLASVRVIQRNLVYVVGLPLNFADEDLLQRREYFGQYGKVLKVSISRTAAGAIQQFANSTCSVYITYSKEEEAVRCIQSVHGFVLDAKTLRACFGTTKYCHAWLRNVPCSNPDCLYLHEIGSQEDSFTKDEIISAYTRSRVQQITGSSNSTQRRSGNVLPPPADEYCNNTSASSGKPITKTAVNTNNMVLSARVSPPNSSSGRSAALPAGASWGTRPSNNQPLVTTVQCSNGPPKQKPGMSNGPVACSTAVASPIQLSSIHSDTGKMRVSDEESTTSQSKTKAETLEPGKKESSTDRRSIVSESSVASVQPVTSPINRHPHSQPTTNAPPISTDIIDSSLMLSVHASDKDIDATEGKVENICSDVSSMSIHENQVVQNANVLQMREPVVSQISGTAAYTTEDVTDVQSDFRLGAATHVTQVDAHEIDDDLLSFNNQRLKDPEVVSNRIPNFSHEFHLLTHSNVRSHQFNGADDLDRQVIDRTSNLMVSNSNLPGGRPESVLKSPLAIDVEHANLFPSKHLGRYEGDVASGALDMGESSIISNILSMDFESWDESLTSPQHLAKLLGEPDKQQGSFGVPVSRKSQNSSQSRFSFAREEPTSQISDFGQPIDYFDKGFHQRPFGHDFSNSNPLHIEQLVSRNGFLVSNGTESESFASSHSHISNNKLSLSRSQISAPPGFSVPSRAAPPGFTSHERTEQILDTVSGNQMLDASSLLRNQYHTPSGGNPISNGDIEFMDPAILAVGKGTLPVGINSAGVDLRSSYSPQLSTYGDARFQSFLQRSLPPHQNQRFTDLGDSFSPLSDAYGIPSRVMEQTLANNLSPFSQFTVPQSRNGITSNGQWDGWNEVQGGNNLGMAELLRTERLGFNKFYSGYEDSKIRMPSSGNIYNGNYGI</sequence>
<dbReference type="Gene3D" id="3.30.40.10">
    <property type="entry name" value="Zinc/RING finger domain, C3HC4 (zinc finger)"/>
    <property type="match status" value="1"/>
</dbReference>
<feature type="compositionally biased region" description="Polar residues" evidence="3">
    <location>
        <begin position="392"/>
        <end position="410"/>
    </location>
</feature>
<keyword evidence="1" id="KW-0862">Zinc</keyword>
<dbReference type="GO" id="GO:0004842">
    <property type="term" value="F:ubiquitin-protein transferase activity"/>
    <property type="evidence" value="ECO:0007669"/>
    <property type="project" value="InterPro"/>
</dbReference>
<dbReference type="Pfam" id="PF14570">
    <property type="entry name" value="zf-RING_4"/>
    <property type="match status" value="1"/>
</dbReference>
<dbReference type="FunFam" id="3.30.70.330:FF:000161">
    <property type="entry name" value="RNA binding (RRM/RBD/RNP motifs) family protein"/>
    <property type="match status" value="1"/>
</dbReference>
<evidence type="ECO:0000313" key="7">
    <source>
        <dbReference type="EMBL" id="KAK4441138.1"/>
    </source>
</evidence>
<protein>
    <submittedName>
        <fullName evidence="7">General negative regulator of transcription C16</fullName>
    </submittedName>
</protein>
<dbReference type="SUPFAM" id="SSF57850">
    <property type="entry name" value="RING/U-box"/>
    <property type="match status" value="1"/>
</dbReference>
<dbReference type="Proteomes" id="UP001293254">
    <property type="component" value="Unassembled WGS sequence"/>
</dbReference>